<dbReference type="CDD" id="cd06223">
    <property type="entry name" value="PRTases_typeI"/>
    <property type="match status" value="1"/>
</dbReference>
<dbReference type="OrthoDB" id="8639051at2"/>
<accession>A0A4R3VCQ4</accession>
<dbReference type="Proteomes" id="UP000294692">
    <property type="component" value="Unassembled WGS sequence"/>
</dbReference>
<dbReference type="PANTHER" id="PTHR43218">
    <property type="entry name" value="PHOSPHORIBOSYLTRANSFERASE-RELATED"/>
    <property type="match status" value="1"/>
</dbReference>
<dbReference type="RefSeq" id="WP_132473259.1">
    <property type="nucleotide sequence ID" value="NZ_JBEBWM010000012.1"/>
</dbReference>
<organism evidence="2 3">
    <name type="scientific">Paracandidimonas soli</name>
    <dbReference type="NCBI Taxonomy" id="1917182"/>
    <lineage>
        <taxon>Bacteria</taxon>
        <taxon>Pseudomonadati</taxon>
        <taxon>Pseudomonadota</taxon>
        <taxon>Betaproteobacteria</taxon>
        <taxon>Burkholderiales</taxon>
        <taxon>Alcaligenaceae</taxon>
        <taxon>Paracandidimonas</taxon>
    </lineage>
</organism>
<protein>
    <submittedName>
        <fullName evidence="2">Phosphoribosyl transferase-like protein</fullName>
    </submittedName>
</protein>
<dbReference type="InterPro" id="IPR029057">
    <property type="entry name" value="PRTase-like"/>
</dbReference>
<evidence type="ECO:0000313" key="3">
    <source>
        <dbReference type="Proteomes" id="UP000294692"/>
    </source>
</evidence>
<dbReference type="NCBIfam" id="NF004689">
    <property type="entry name" value="PRK06031.1"/>
    <property type="match status" value="1"/>
</dbReference>
<gene>
    <name evidence="2" type="ORF">EV686_101569</name>
</gene>
<evidence type="ECO:0000259" key="1">
    <source>
        <dbReference type="Pfam" id="PF00156"/>
    </source>
</evidence>
<keyword evidence="3" id="KW-1185">Reference proteome</keyword>
<dbReference type="SUPFAM" id="SSF53271">
    <property type="entry name" value="PRTase-like"/>
    <property type="match status" value="1"/>
</dbReference>
<comment type="caution">
    <text evidence="2">The sequence shown here is derived from an EMBL/GenBank/DDBJ whole genome shotgun (WGS) entry which is preliminary data.</text>
</comment>
<reference evidence="2 3" key="1">
    <citation type="submission" date="2019-03" db="EMBL/GenBank/DDBJ databases">
        <title>Genomic Encyclopedia of Type Strains, Phase IV (KMG-IV): sequencing the most valuable type-strain genomes for metagenomic binning, comparative biology and taxonomic classification.</title>
        <authorList>
            <person name="Goeker M."/>
        </authorList>
    </citation>
    <scope>NUCLEOTIDE SEQUENCE [LARGE SCALE GENOMIC DNA]</scope>
    <source>
        <strain evidence="2 3">DSM 100048</strain>
    </source>
</reference>
<dbReference type="InterPro" id="IPR000836">
    <property type="entry name" value="PRTase_dom"/>
</dbReference>
<dbReference type="EMBL" id="SMBX01000001">
    <property type="protein sequence ID" value="TCV03107.1"/>
    <property type="molecule type" value="Genomic_DNA"/>
</dbReference>
<name>A0A4R3VCQ4_9BURK</name>
<dbReference type="Pfam" id="PF00156">
    <property type="entry name" value="Pribosyltran"/>
    <property type="match status" value="1"/>
</dbReference>
<feature type="domain" description="Phosphoribosyltransferase" evidence="1">
    <location>
        <begin position="72"/>
        <end position="209"/>
    </location>
</feature>
<evidence type="ECO:0000313" key="2">
    <source>
        <dbReference type="EMBL" id="TCV03107.1"/>
    </source>
</evidence>
<dbReference type="AlphaFoldDB" id="A0A4R3VCQ4"/>
<dbReference type="Gene3D" id="3.40.50.2020">
    <property type="match status" value="1"/>
</dbReference>
<dbReference type="GO" id="GO:0016740">
    <property type="term" value="F:transferase activity"/>
    <property type="evidence" value="ECO:0007669"/>
    <property type="project" value="UniProtKB-KW"/>
</dbReference>
<sequence length="238" mass="26121">MTFTAPTSHFTEPTTDYWQQILPGDALGPQELSPPWRYGYPARLPDGRFLMLPIRPFRDNPSRAAASLICTQASFDVAEALALMLAQQLAPLQPDTVIGLPTLGLTFAPTVARHLGKARYVALGYSRKFWYDDELSGSVSSITSPAPGKRVYLDPNLVPLVRGKRVVLIDDAISSGNTLKAPWDMIESLADEVVACGVVMRQSSVWRDKLGPERAQRLVHVFDSPLLQAVPDGWAPLP</sequence>
<dbReference type="PANTHER" id="PTHR43218:SF1">
    <property type="entry name" value="PHOSPHORIBOSYLTRANSFERASE"/>
    <property type="match status" value="1"/>
</dbReference>
<proteinExistence type="predicted"/>
<keyword evidence="2" id="KW-0808">Transferase</keyword>